<evidence type="ECO:0000259" key="2">
    <source>
        <dbReference type="Pfam" id="PF19273"/>
    </source>
</evidence>
<evidence type="ECO:0000259" key="1">
    <source>
        <dbReference type="Pfam" id="PF08389"/>
    </source>
</evidence>
<accession>A0A9W8L306</accession>
<dbReference type="PANTHER" id="PTHR11223">
    <property type="entry name" value="EXPORTIN 1/5"/>
    <property type="match status" value="1"/>
</dbReference>
<dbReference type="InterPro" id="IPR045478">
    <property type="entry name" value="Exportin-5_C"/>
</dbReference>
<dbReference type="Gene3D" id="1.25.10.10">
    <property type="entry name" value="Leucine-rich Repeat Variant"/>
    <property type="match status" value="1"/>
</dbReference>
<dbReference type="Pfam" id="PF08389">
    <property type="entry name" value="Xpo1"/>
    <property type="match status" value="1"/>
</dbReference>
<dbReference type="InterPro" id="IPR013598">
    <property type="entry name" value="Exportin-1/Importin-b-like"/>
</dbReference>
<dbReference type="InterPro" id="IPR016024">
    <property type="entry name" value="ARM-type_fold"/>
</dbReference>
<evidence type="ECO:0000313" key="3">
    <source>
        <dbReference type="EMBL" id="KAJ2685753.1"/>
    </source>
</evidence>
<feature type="domain" description="Exportin-5 C-terminal" evidence="2">
    <location>
        <begin position="388"/>
        <end position="1044"/>
    </location>
</feature>
<dbReference type="GO" id="GO:0006611">
    <property type="term" value="P:protein export from nucleus"/>
    <property type="evidence" value="ECO:0007669"/>
    <property type="project" value="InterPro"/>
</dbReference>
<dbReference type="GO" id="GO:0003723">
    <property type="term" value="F:RNA binding"/>
    <property type="evidence" value="ECO:0007669"/>
    <property type="project" value="TreeGrafter"/>
</dbReference>
<dbReference type="GO" id="GO:0006405">
    <property type="term" value="P:RNA export from nucleus"/>
    <property type="evidence" value="ECO:0007669"/>
    <property type="project" value="TreeGrafter"/>
</dbReference>
<feature type="domain" description="Exportin-1/Importin-beta-like" evidence="1">
    <location>
        <begin position="99"/>
        <end position="170"/>
    </location>
</feature>
<evidence type="ECO:0000313" key="4">
    <source>
        <dbReference type="Proteomes" id="UP001151516"/>
    </source>
</evidence>
<dbReference type="AlphaFoldDB" id="A0A9W8L306"/>
<comment type="caution">
    <text evidence="3">The sequence shown here is derived from an EMBL/GenBank/DDBJ whole genome shotgun (WGS) entry which is preliminary data.</text>
</comment>
<dbReference type="EMBL" id="JANBTX010000136">
    <property type="protein sequence ID" value="KAJ2685753.1"/>
    <property type="molecule type" value="Genomic_DNA"/>
</dbReference>
<dbReference type="InterPro" id="IPR045065">
    <property type="entry name" value="XPO1/5"/>
</dbReference>
<gene>
    <name evidence="3" type="primary">MSN5</name>
    <name evidence="3" type="ORF">IWW39_004068</name>
</gene>
<dbReference type="SUPFAM" id="SSF48371">
    <property type="entry name" value="ARM repeat"/>
    <property type="match status" value="1"/>
</dbReference>
<dbReference type="GO" id="GO:0005737">
    <property type="term" value="C:cytoplasm"/>
    <property type="evidence" value="ECO:0007669"/>
    <property type="project" value="TreeGrafter"/>
</dbReference>
<dbReference type="InterPro" id="IPR011989">
    <property type="entry name" value="ARM-like"/>
</dbReference>
<dbReference type="PANTHER" id="PTHR11223:SF3">
    <property type="entry name" value="EXPORTIN-5"/>
    <property type="match status" value="1"/>
</dbReference>
<keyword evidence="4" id="KW-1185">Reference proteome</keyword>
<dbReference type="Proteomes" id="UP001151516">
    <property type="component" value="Unassembled WGS sequence"/>
</dbReference>
<protein>
    <submittedName>
        <fullName evidence="3">Karyopherin</fullName>
    </submittedName>
</protein>
<organism evidence="3 4">
    <name type="scientific">Coemansia spiralis</name>
    <dbReference type="NCBI Taxonomy" id="417178"/>
    <lineage>
        <taxon>Eukaryota</taxon>
        <taxon>Fungi</taxon>
        <taxon>Fungi incertae sedis</taxon>
        <taxon>Zoopagomycota</taxon>
        <taxon>Kickxellomycotina</taxon>
        <taxon>Kickxellomycetes</taxon>
        <taxon>Kickxellales</taxon>
        <taxon>Kickxellaceae</taxon>
        <taxon>Coemansia</taxon>
    </lineage>
</organism>
<proteinExistence type="predicted"/>
<reference evidence="3" key="1">
    <citation type="submission" date="2022-07" db="EMBL/GenBank/DDBJ databases">
        <title>Phylogenomic reconstructions and comparative analyses of Kickxellomycotina fungi.</title>
        <authorList>
            <person name="Reynolds N.K."/>
            <person name="Stajich J.E."/>
            <person name="Barry K."/>
            <person name="Grigoriev I.V."/>
            <person name="Crous P."/>
            <person name="Smith M.E."/>
        </authorList>
    </citation>
    <scope>NUCLEOTIDE SEQUENCE</scope>
    <source>
        <strain evidence="3">CBS 109367</strain>
    </source>
</reference>
<dbReference type="Pfam" id="PF19273">
    <property type="entry name" value="Exportin-5"/>
    <property type="match status" value="1"/>
</dbReference>
<dbReference type="GO" id="GO:0042565">
    <property type="term" value="C:RNA nuclear export complex"/>
    <property type="evidence" value="ECO:0007669"/>
    <property type="project" value="TreeGrafter"/>
</dbReference>
<dbReference type="GO" id="GO:0005634">
    <property type="term" value="C:nucleus"/>
    <property type="evidence" value="ECO:0007669"/>
    <property type="project" value="TreeGrafter"/>
</dbReference>
<dbReference type="OrthoDB" id="2215036at2759"/>
<dbReference type="GO" id="GO:0005049">
    <property type="term" value="F:nuclear export signal receptor activity"/>
    <property type="evidence" value="ECO:0007669"/>
    <property type="project" value="InterPro"/>
</dbReference>
<sequence length="1238" mass="134081">MDPAVIERVIHALDLVYGSDTPIEQRREAETLCEQLRNDPQAPAYGFQLTNATNTSMVRHFGLQVLEHAIQHRSSDTLDMHSLRDKVLDLLVNFGEEKAYIREKLVSILVMLVIRAWPSAEWANLSEQLMRLYSMSPVGREMALGVWRTLGEELFVYDRDPVATIRKSQLTGGIVGALLPKSVVVELYPSGYRLSSDPIVAVGKKAKAASLVVLEPGNEDGWLLRWVQYAGQLAGAGELDDTQETQLVAVIDTIAVYLDWIPIRALASTRVIPLLASALLVRSDVVRRRASEALETVSRRNTAGGEDRDAVLLLMTQADALGPLAQAYAATLALAAWDDSGEALVVARTLATACANLVTMHWTRKKTEANVLPQPERLVELLVAVSRDARYTVAAPVLGCWAAILKHAAVAREPHVAAAFGALTEHVTQALFGVCRAAQDLAVDAGEAAEFESAADLRAFLAGDVRARLLAVVRGMCQVDPAGFVAWILPSLVPVFGSEQPMAVVEAAFMIVDAVLAALDEFEQQALQESDEQRMRLVEGARAPCFELGRLVVQFACPPELIARLLATLPSFAFLLRPSAISSGGSRELLLAVLQKCASCLHGSSDLVVARRASAALVRIAMTIPDSLMLIYADLSQLVDGLVGDARVSSSVKSYLREFQLALIAGATTCSLPERKALAQPIIQPMVQTLKSLSLVSLQSPTAFIEFLGLPHLDNALVTGGSPDEEARKRRGQLSATLSTLYICLNRTLGDGDPGLAAVWSDYVDDLAQPLLLLIRCIHALWNPEHWQHLPWQSKEARNRLFGIATDGVSQEEGGVKEARDIQNSLAVLRGHAYRCLGKLAHLPELVRGSEMATSFTGCLFADAPSLTARHWRLLLVEVMRPVLRTVGNWPGHSGTEAVAGFIPVWLAPLFAFCSEQLGSEWAALAQRNSQPVGGDVAEEIARDAALRDWTRAWSQLLSELLLAIMHWVPEATKVEHDFMSSARVSIDHATKPQGNPVLGSWLLRSPDMLAATLTACLSALRFSDTQAVNRVVLLLAALVPSLSLVSVSTLYEPPTPALASTVAGYSSRMDPSMTGSSSGIFAWLASDCTAALVAVLRDPLLIDVQDHVLGCVADMVYFSASIGDRMPASWASKSVSGVVGDPGKAFREAVGSLLSVSVECLGQIVGESEPKRRRAMLRVAMRGVLAVEKSRMFDKAKPPKPKQEEVLVDGSWSNRSMGRETSVLDNDDHFDLGMLLP</sequence>
<name>A0A9W8L306_9FUNG</name>